<dbReference type="Pfam" id="PF08281">
    <property type="entry name" value="Sigma70_r4_2"/>
    <property type="match status" value="1"/>
</dbReference>
<comment type="caution">
    <text evidence="8">The sequence shown here is derived from an EMBL/GenBank/DDBJ whole genome shotgun (WGS) entry which is preliminary data.</text>
</comment>
<dbReference type="RefSeq" id="WP_133872844.1">
    <property type="nucleotide sequence ID" value="NZ_BOMD01000022.1"/>
</dbReference>
<keyword evidence="9" id="KW-1185">Reference proteome</keyword>
<dbReference type="NCBIfam" id="TIGR02937">
    <property type="entry name" value="sigma70-ECF"/>
    <property type="match status" value="1"/>
</dbReference>
<dbReference type="OrthoDB" id="2046835at2"/>
<dbReference type="PANTHER" id="PTHR43133:SF50">
    <property type="entry name" value="ECF RNA POLYMERASE SIGMA FACTOR SIGM"/>
    <property type="match status" value="1"/>
</dbReference>
<protein>
    <submittedName>
        <fullName evidence="8">RNA polymerase sigma-70 factor (Sigma-E family)</fullName>
    </submittedName>
</protein>
<evidence type="ECO:0000256" key="3">
    <source>
        <dbReference type="ARBA" id="ARBA00023082"/>
    </source>
</evidence>
<evidence type="ECO:0000259" key="7">
    <source>
        <dbReference type="Pfam" id="PF08281"/>
    </source>
</evidence>
<accession>A0A4R6JPV0</accession>
<dbReference type="InterPro" id="IPR039425">
    <property type="entry name" value="RNA_pol_sigma-70-like"/>
</dbReference>
<dbReference type="EMBL" id="SNWR01000001">
    <property type="protein sequence ID" value="TDO38349.1"/>
    <property type="molecule type" value="Genomic_DNA"/>
</dbReference>
<dbReference type="InterPro" id="IPR007627">
    <property type="entry name" value="RNA_pol_sigma70_r2"/>
</dbReference>
<dbReference type="InterPro" id="IPR014325">
    <property type="entry name" value="RNA_pol_sigma-E_actinobac"/>
</dbReference>
<organism evidence="8 9">
    <name type="scientific">Paractinoplanes brasiliensis</name>
    <dbReference type="NCBI Taxonomy" id="52695"/>
    <lineage>
        <taxon>Bacteria</taxon>
        <taxon>Bacillati</taxon>
        <taxon>Actinomycetota</taxon>
        <taxon>Actinomycetes</taxon>
        <taxon>Micromonosporales</taxon>
        <taxon>Micromonosporaceae</taxon>
        <taxon>Paractinoplanes</taxon>
    </lineage>
</organism>
<dbReference type="SUPFAM" id="SSF88946">
    <property type="entry name" value="Sigma2 domain of RNA polymerase sigma factors"/>
    <property type="match status" value="1"/>
</dbReference>
<name>A0A4R6JPV0_9ACTN</name>
<dbReference type="InterPro" id="IPR013325">
    <property type="entry name" value="RNA_pol_sigma_r2"/>
</dbReference>
<dbReference type="Pfam" id="PF04542">
    <property type="entry name" value="Sigma70_r2"/>
    <property type="match status" value="1"/>
</dbReference>
<evidence type="ECO:0000256" key="4">
    <source>
        <dbReference type="ARBA" id="ARBA00023125"/>
    </source>
</evidence>
<dbReference type="GO" id="GO:0016987">
    <property type="term" value="F:sigma factor activity"/>
    <property type="evidence" value="ECO:0007669"/>
    <property type="project" value="UniProtKB-KW"/>
</dbReference>
<proteinExistence type="inferred from homology"/>
<dbReference type="NCBIfam" id="TIGR02983">
    <property type="entry name" value="SigE-fam_strep"/>
    <property type="match status" value="1"/>
</dbReference>
<dbReference type="GO" id="GO:0006352">
    <property type="term" value="P:DNA-templated transcription initiation"/>
    <property type="evidence" value="ECO:0007669"/>
    <property type="project" value="InterPro"/>
</dbReference>
<evidence type="ECO:0000256" key="2">
    <source>
        <dbReference type="ARBA" id="ARBA00023015"/>
    </source>
</evidence>
<evidence type="ECO:0000259" key="6">
    <source>
        <dbReference type="Pfam" id="PF04542"/>
    </source>
</evidence>
<evidence type="ECO:0000313" key="9">
    <source>
        <dbReference type="Proteomes" id="UP000294901"/>
    </source>
</evidence>
<comment type="similarity">
    <text evidence="1">Belongs to the sigma-70 factor family. ECF subfamily.</text>
</comment>
<dbReference type="InterPro" id="IPR013324">
    <property type="entry name" value="RNA_pol_sigma_r3/r4-like"/>
</dbReference>
<feature type="domain" description="RNA polymerase sigma factor 70 region 4 type 2" evidence="7">
    <location>
        <begin position="105"/>
        <end position="157"/>
    </location>
</feature>
<dbReference type="AlphaFoldDB" id="A0A4R6JPV0"/>
<dbReference type="InterPro" id="IPR013249">
    <property type="entry name" value="RNA_pol_sigma70_r4_t2"/>
</dbReference>
<dbReference type="InterPro" id="IPR036388">
    <property type="entry name" value="WH-like_DNA-bd_sf"/>
</dbReference>
<dbReference type="Proteomes" id="UP000294901">
    <property type="component" value="Unassembled WGS sequence"/>
</dbReference>
<keyword evidence="2" id="KW-0805">Transcription regulation</keyword>
<keyword evidence="5" id="KW-0804">Transcription</keyword>
<reference evidence="8 9" key="1">
    <citation type="submission" date="2019-03" db="EMBL/GenBank/DDBJ databases">
        <title>Sequencing the genomes of 1000 actinobacteria strains.</title>
        <authorList>
            <person name="Klenk H.-P."/>
        </authorList>
    </citation>
    <scope>NUCLEOTIDE SEQUENCE [LARGE SCALE GENOMIC DNA]</scope>
    <source>
        <strain evidence="8 9">DSM 43805</strain>
    </source>
</reference>
<sequence>MRADKDRDYVEYVRVRLPRLHRMAYMLCSDAHQADDIVQATLTALYVHWRRATTADNIDGYVHRIMVRRYLDERRRRWSRVLLGDHVPEVAEAAPGADNGYGDRDALATALRKLPKGQRAVVVLRYFGDLTVEQTAEALGCSTGNVKSQCARGLATLRATMAPVAERERS</sequence>
<keyword evidence="4" id="KW-0238">DNA-binding</keyword>
<dbReference type="InterPro" id="IPR014284">
    <property type="entry name" value="RNA_pol_sigma-70_dom"/>
</dbReference>
<dbReference type="SUPFAM" id="SSF88659">
    <property type="entry name" value="Sigma3 and sigma4 domains of RNA polymerase sigma factors"/>
    <property type="match status" value="1"/>
</dbReference>
<dbReference type="CDD" id="cd06171">
    <property type="entry name" value="Sigma70_r4"/>
    <property type="match status" value="1"/>
</dbReference>
<evidence type="ECO:0000256" key="1">
    <source>
        <dbReference type="ARBA" id="ARBA00010641"/>
    </source>
</evidence>
<dbReference type="GO" id="GO:0003677">
    <property type="term" value="F:DNA binding"/>
    <property type="evidence" value="ECO:0007669"/>
    <property type="project" value="UniProtKB-KW"/>
</dbReference>
<feature type="domain" description="RNA polymerase sigma-70 region 2" evidence="6">
    <location>
        <begin position="16"/>
        <end position="79"/>
    </location>
</feature>
<gene>
    <name evidence="8" type="ORF">C8E87_2002</name>
</gene>
<evidence type="ECO:0000313" key="8">
    <source>
        <dbReference type="EMBL" id="TDO38349.1"/>
    </source>
</evidence>
<evidence type="ECO:0000256" key="5">
    <source>
        <dbReference type="ARBA" id="ARBA00023163"/>
    </source>
</evidence>
<dbReference type="PANTHER" id="PTHR43133">
    <property type="entry name" value="RNA POLYMERASE ECF-TYPE SIGMA FACTO"/>
    <property type="match status" value="1"/>
</dbReference>
<dbReference type="Gene3D" id="1.10.10.10">
    <property type="entry name" value="Winged helix-like DNA-binding domain superfamily/Winged helix DNA-binding domain"/>
    <property type="match status" value="1"/>
</dbReference>
<keyword evidence="3" id="KW-0731">Sigma factor</keyword>
<dbReference type="Gene3D" id="1.10.1740.10">
    <property type="match status" value="1"/>
</dbReference>